<proteinExistence type="predicted"/>
<dbReference type="OrthoDB" id="4982928at2"/>
<feature type="transmembrane region" description="Helical" evidence="2">
    <location>
        <begin position="62"/>
        <end position="85"/>
    </location>
</feature>
<feature type="compositionally biased region" description="Low complexity" evidence="1">
    <location>
        <begin position="1"/>
        <end position="12"/>
    </location>
</feature>
<evidence type="ECO:0000313" key="3">
    <source>
        <dbReference type="EMBL" id="PWG60514.1"/>
    </source>
</evidence>
<comment type="caution">
    <text evidence="3">The sequence shown here is derived from an EMBL/GenBank/DDBJ whole genome shotgun (WGS) entry which is preliminary data.</text>
</comment>
<dbReference type="RefSeq" id="WP_109136741.1">
    <property type="nucleotide sequence ID" value="NZ_QFFN01000003.1"/>
</dbReference>
<accession>A0A2U2MUM0</accession>
<name>A0A2U2MUM0_9BIFI</name>
<feature type="region of interest" description="Disordered" evidence="1">
    <location>
        <begin position="1"/>
        <end position="24"/>
    </location>
</feature>
<evidence type="ECO:0000256" key="2">
    <source>
        <dbReference type="SAM" id="Phobius"/>
    </source>
</evidence>
<dbReference type="EMBL" id="QFFN01000003">
    <property type="protein sequence ID" value="PWG60514.1"/>
    <property type="molecule type" value="Genomic_DNA"/>
</dbReference>
<keyword evidence="2" id="KW-1133">Transmembrane helix</keyword>
<evidence type="ECO:0008006" key="5">
    <source>
        <dbReference type="Google" id="ProtNLM"/>
    </source>
</evidence>
<organism evidence="3 4">
    <name type="scientific">Bifidobacterium catulorum</name>
    <dbReference type="NCBI Taxonomy" id="1630173"/>
    <lineage>
        <taxon>Bacteria</taxon>
        <taxon>Bacillati</taxon>
        <taxon>Actinomycetota</taxon>
        <taxon>Actinomycetes</taxon>
        <taxon>Bifidobacteriales</taxon>
        <taxon>Bifidobacteriaceae</taxon>
        <taxon>Bifidobacterium</taxon>
    </lineage>
</organism>
<protein>
    <recommendedName>
        <fullName evidence="5">Holin</fullName>
    </recommendedName>
</protein>
<dbReference type="Proteomes" id="UP000245753">
    <property type="component" value="Unassembled WGS sequence"/>
</dbReference>
<keyword evidence="2" id="KW-0812">Transmembrane</keyword>
<reference evidence="3 4" key="1">
    <citation type="journal article" date="2018" name="Int. J. Syst. Evol. Microbiol.">
        <title>Bifidobacterium catulorum sp. nov., a novel taxon from the faeces of the baby common marmoset (Callithrix jacchus).</title>
        <authorList>
            <person name="Modesto M."/>
            <person name="Michelini S."/>
            <person name="Oki K."/>
            <person name="Biavati B."/>
            <person name="Watanabe K."/>
            <person name="Mattarelli P."/>
        </authorList>
    </citation>
    <scope>NUCLEOTIDE SEQUENCE [LARGE SCALE GENOMIC DNA]</scope>
    <source>
        <strain evidence="3 4">MRM 8.19</strain>
    </source>
</reference>
<evidence type="ECO:0000256" key="1">
    <source>
        <dbReference type="SAM" id="MobiDB-lite"/>
    </source>
</evidence>
<gene>
    <name evidence="3" type="ORF">DF200_02665</name>
</gene>
<sequence>MTDTTNTTAETTASHPVTESPIPGIEPLTEEEMLAILTAMAGDNGGQVQDIWYKSKRVIRTVAQASVGFIVAAPTVVQITAAVGADPSSHLGVTLAAIGTGATAVAGVLSRIMSVPAVNAWLVNIGMGSVPKSTLISLPDLYKGQTTDDIDDSDDEPRHAA</sequence>
<feature type="transmembrane region" description="Helical" evidence="2">
    <location>
        <begin position="91"/>
        <end position="109"/>
    </location>
</feature>
<keyword evidence="2" id="KW-0472">Membrane</keyword>
<evidence type="ECO:0000313" key="4">
    <source>
        <dbReference type="Proteomes" id="UP000245753"/>
    </source>
</evidence>
<keyword evidence="4" id="KW-1185">Reference proteome</keyword>
<dbReference type="AlphaFoldDB" id="A0A2U2MUM0"/>